<dbReference type="InterPro" id="IPR012441">
    <property type="entry name" value="DUF1643"/>
</dbReference>
<reference evidence="1 2" key="1">
    <citation type="submission" date="2018-05" db="EMBL/GenBank/DDBJ databases">
        <title>Rhodobacteraceae gen. nov., sp. nov. isolated from sea water.</title>
        <authorList>
            <person name="Ren Y."/>
        </authorList>
    </citation>
    <scope>NUCLEOTIDE SEQUENCE [LARGE SCALE GENOMIC DNA]</scope>
    <source>
        <strain evidence="1 2">TG-679</strain>
    </source>
</reference>
<evidence type="ECO:0000313" key="1">
    <source>
        <dbReference type="EMBL" id="PWR01390.1"/>
    </source>
</evidence>
<name>A0A2V2L7R0_9RHOB</name>
<evidence type="ECO:0000313" key="2">
    <source>
        <dbReference type="Proteomes" id="UP000245680"/>
    </source>
</evidence>
<keyword evidence="2" id="KW-1185">Reference proteome</keyword>
<dbReference type="OrthoDB" id="9807577at2"/>
<dbReference type="Proteomes" id="UP000245680">
    <property type="component" value="Unassembled WGS sequence"/>
</dbReference>
<dbReference type="EMBL" id="QGKU01000051">
    <property type="protein sequence ID" value="PWR01390.1"/>
    <property type="molecule type" value="Genomic_DNA"/>
</dbReference>
<comment type="caution">
    <text evidence="1">The sequence shown here is derived from an EMBL/GenBank/DDBJ whole genome shotgun (WGS) entry which is preliminary data.</text>
</comment>
<evidence type="ECO:0008006" key="3">
    <source>
        <dbReference type="Google" id="ProtNLM"/>
    </source>
</evidence>
<accession>A0A2V2L7R0</accession>
<protein>
    <recommendedName>
        <fullName evidence="3">DUF1643 domain-containing protein</fullName>
    </recommendedName>
</protein>
<dbReference type="Pfam" id="PF07799">
    <property type="entry name" value="DUF1643"/>
    <property type="match status" value="1"/>
</dbReference>
<organism evidence="1 2">
    <name type="scientific">Meridianimarinicoccus roseus</name>
    <dbReference type="NCBI Taxonomy" id="2072018"/>
    <lineage>
        <taxon>Bacteria</taxon>
        <taxon>Pseudomonadati</taxon>
        <taxon>Pseudomonadota</taxon>
        <taxon>Alphaproteobacteria</taxon>
        <taxon>Rhodobacterales</taxon>
        <taxon>Paracoccaceae</taxon>
        <taxon>Meridianimarinicoccus</taxon>
    </lineage>
</organism>
<gene>
    <name evidence="1" type="ORF">DKT77_16915</name>
</gene>
<dbReference type="AlphaFoldDB" id="A0A2V2L7R0"/>
<proteinExistence type="predicted"/>
<sequence>MWLCMNPSSATDELDDATSRKLTRHSRRLNFGRLFLLNVMDYRATDPVQLPEGEERSVENLEHIRRCARRSDCVALAYGGLRQNPRWIEYANDALEICRRAPICRVATNRDGSPRHPRRFPAIFELQAQ</sequence>